<dbReference type="PANTHER" id="PTHR16290">
    <property type="entry name" value="TRANSCRIPTION FACTOR SMIF DECAPPING ENZYME DCP1"/>
    <property type="match status" value="1"/>
</dbReference>
<accession>A0AAE0FIF8</accession>
<evidence type="ECO:0008006" key="7">
    <source>
        <dbReference type="Google" id="ProtNLM"/>
    </source>
</evidence>
<keyword evidence="6" id="KW-1185">Reference proteome</keyword>
<evidence type="ECO:0000256" key="3">
    <source>
        <dbReference type="ARBA" id="ARBA00022490"/>
    </source>
</evidence>
<dbReference type="GO" id="GO:0031087">
    <property type="term" value="P:deadenylation-independent decapping of nuclear-transcribed mRNA"/>
    <property type="evidence" value="ECO:0007669"/>
    <property type="project" value="TreeGrafter"/>
</dbReference>
<comment type="caution">
    <text evidence="5">The sequence shown here is derived from an EMBL/GenBank/DDBJ whole genome shotgun (WGS) entry which is preliminary data.</text>
</comment>
<comment type="similarity">
    <text evidence="2">Belongs to the DCP1 family.</text>
</comment>
<sequence length="267" mass="29942">MANIQPQLDKNATKNLNLSVLKRQDPDVENVLATAGHVALYQLDLDKMQWSRKEVEGSLFIVKRRSQPLFQFVVLNQRSTENLVQDILGGFQFEISKPYVFYRQGADVNGIWFFSEQECDEVAELIQRIQATFPSESTAQEDGSFKISAAAKMPSMAEATGMVAPNMNMPPAPAPAPAPAPEPAPQQYSFPVNLAQLAGQHRAPSRSHYGARQWHAKQNVRFVATLLEARSSSYYAGCVRSNQHLSHLGSIRRHVCQLRIKPRRLKL</sequence>
<evidence type="ECO:0000256" key="1">
    <source>
        <dbReference type="ARBA" id="ARBA00004496"/>
    </source>
</evidence>
<protein>
    <recommendedName>
        <fullName evidence="7">mRNA-decapping enzyme-like protein</fullName>
    </recommendedName>
</protein>
<keyword evidence="4" id="KW-0507">mRNA processing</keyword>
<dbReference type="CDD" id="cd13182">
    <property type="entry name" value="EVH1-like_Dcp1"/>
    <property type="match status" value="1"/>
</dbReference>
<dbReference type="GO" id="GO:0006397">
    <property type="term" value="P:mRNA processing"/>
    <property type="evidence" value="ECO:0007669"/>
    <property type="project" value="UniProtKB-KW"/>
</dbReference>
<evidence type="ECO:0000313" key="6">
    <source>
        <dbReference type="Proteomes" id="UP001190700"/>
    </source>
</evidence>
<dbReference type="InterPro" id="IPR011993">
    <property type="entry name" value="PH-like_dom_sf"/>
</dbReference>
<gene>
    <name evidence="5" type="ORF">CYMTET_30811</name>
</gene>
<dbReference type="AlphaFoldDB" id="A0AAE0FIF8"/>
<dbReference type="Pfam" id="PF06058">
    <property type="entry name" value="DCP1"/>
    <property type="match status" value="1"/>
</dbReference>
<reference evidence="5 6" key="1">
    <citation type="journal article" date="2015" name="Genome Biol. Evol.">
        <title>Comparative Genomics of a Bacterivorous Green Alga Reveals Evolutionary Causalities and Consequences of Phago-Mixotrophic Mode of Nutrition.</title>
        <authorList>
            <person name="Burns J.A."/>
            <person name="Paasch A."/>
            <person name="Narechania A."/>
            <person name="Kim E."/>
        </authorList>
    </citation>
    <scope>NUCLEOTIDE SEQUENCE [LARGE SCALE GENOMIC DNA]</scope>
    <source>
        <strain evidence="5 6">PLY_AMNH</strain>
    </source>
</reference>
<dbReference type="GO" id="GO:0000932">
    <property type="term" value="C:P-body"/>
    <property type="evidence" value="ECO:0007669"/>
    <property type="project" value="TreeGrafter"/>
</dbReference>
<dbReference type="GO" id="GO:0008047">
    <property type="term" value="F:enzyme activator activity"/>
    <property type="evidence" value="ECO:0007669"/>
    <property type="project" value="InterPro"/>
</dbReference>
<organism evidence="5 6">
    <name type="scientific">Cymbomonas tetramitiformis</name>
    <dbReference type="NCBI Taxonomy" id="36881"/>
    <lineage>
        <taxon>Eukaryota</taxon>
        <taxon>Viridiplantae</taxon>
        <taxon>Chlorophyta</taxon>
        <taxon>Pyramimonadophyceae</taxon>
        <taxon>Pyramimonadales</taxon>
        <taxon>Pyramimonadaceae</taxon>
        <taxon>Cymbomonas</taxon>
    </lineage>
</organism>
<dbReference type="InterPro" id="IPR010334">
    <property type="entry name" value="Dcp1"/>
</dbReference>
<dbReference type="GO" id="GO:0000290">
    <property type="term" value="P:deadenylation-dependent decapping of nuclear-transcribed mRNA"/>
    <property type="evidence" value="ECO:0007669"/>
    <property type="project" value="InterPro"/>
</dbReference>
<dbReference type="EMBL" id="LGRX02017992">
    <property type="protein sequence ID" value="KAK3260219.1"/>
    <property type="molecule type" value="Genomic_DNA"/>
</dbReference>
<dbReference type="Proteomes" id="UP001190700">
    <property type="component" value="Unassembled WGS sequence"/>
</dbReference>
<evidence type="ECO:0000256" key="2">
    <source>
        <dbReference type="ARBA" id="ARBA00008778"/>
    </source>
</evidence>
<evidence type="ECO:0000313" key="5">
    <source>
        <dbReference type="EMBL" id="KAK3260219.1"/>
    </source>
</evidence>
<dbReference type="PANTHER" id="PTHR16290:SF0">
    <property type="entry name" value="DECAPPING PROTEIN 1, ISOFORM A"/>
    <property type="match status" value="1"/>
</dbReference>
<evidence type="ECO:0000256" key="4">
    <source>
        <dbReference type="ARBA" id="ARBA00022664"/>
    </source>
</evidence>
<proteinExistence type="inferred from homology"/>
<name>A0AAE0FIF8_9CHLO</name>
<dbReference type="GO" id="GO:0003729">
    <property type="term" value="F:mRNA binding"/>
    <property type="evidence" value="ECO:0007669"/>
    <property type="project" value="TreeGrafter"/>
</dbReference>
<comment type="subcellular location">
    <subcellularLocation>
        <location evidence="1">Cytoplasm</location>
    </subcellularLocation>
</comment>
<keyword evidence="3" id="KW-0963">Cytoplasm</keyword>
<dbReference type="Gene3D" id="2.30.29.30">
    <property type="entry name" value="Pleckstrin-homology domain (PH domain)/Phosphotyrosine-binding domain (PTB)"/>
    <property type="match status" value="1"/>
</dbReference>
<dbReference type="SUPFAM" id="SSF50729">
    <property type="entry name" value="PH domain-like"/>
    <property type="match status" value="1"/>
</dbReference>